<dbReference type="Proteomes" id="UP001638806">
    <property type="component" value="Unassembled WGS sequence"/>
</dbReference>
<keyword evidence="2" id="KW-1185">Reference proteome</keyword>
<gene>
    <name evidence="1" type="ORF">ACCO45_005683</name>
</gene>
<organism evidence="1 2">
    <name type="scientific">Purpureocillium lilacinum</name>
    <name type="common">Paecilomyces lilacinus</name>
    <dbReference type="NCBI Taxonomy" id="33203"/>
    <lineage>
        <taxon>Eukaryota</taxon>
        <taxon>Fungi</taxon>
        <taxon>Dikarya</taxon>
        <taxon>Ascomycota</taxon>
        <taxon>Pezizomycotina</taxon>
        <taxon>Sordariomycetes</taxon>
        <taxon>Hypocreomycetidae</taxon>
        <taxon>Hypocreales</taxon>
        <taxon>Ophiocordycipitaceae</taxon>
        <taxon>Purpureocillium</taxon>
    </lineage>
</organism>
<protein>
    <submittedName>
        <fullName evidence="1">Uncharacterized protein</fullName>
    </submittedName>
</protein>
<evidence type="ECO:0000313" key="2">
    <source>
        <dbReference type="Proteomes" id="UP001638806"/>
    </source>
</evidence>
<sequence>MPTALRPRQGKGARFSRRCRFFHASHQQPTRVAGDRGTIQGLGSASCCSRGGHDIDDGSIDGALAAPAGRMPRVTAHTPLRVDVAADAPAACVRVLPASPDGAAECAVDDRRGGTSYCNHPLRRLVLGRDNGMWDWDCFTLSVNRRCMAVADPSTWRAMIVLILSGTTPGRQERVFLPSLSDSRPLVLLGLGPISTAGMAAPAPHTRAFSYVRVTAGSAQAQARPFDWGRR</sequence>
<reference evidence="1" key="1">
    <citation type="submission" date="2024-12" db="EMBL/GenBank/DDBJ databases">
        <title>Comparative genomics and development of molecular markers within Purpureocillium lilacinum and among Purpureocillium species.</title>
        <authorList>
            <person name="Yeh Z.-Y."/>
            <person name="Ni N.-T."/>
            <person name="Lo P.-H."/>
            <person name="Mushyakhwo K."/>
            <person name="Lin C.-F."/>
            <person name="Nai Y.-S."/>
        </authorList>
    </citation>
    <scope>NUCLEOTIDE SEQUENCE</scope>
    <source>
        <strain evidence="1">NCHU-NPUST-175</strain>
    </source>
</reference>
<name>A0ACC4DYS3_PURLI</name>
<proteinExistence type="predicted"/>
<accession>A0ACC4DYS3</accession>
<comment type="caution">
    <text evidence="1">The sequence shown here is derived from an EMBL/GenBank/DDBJ whole genome shotgun (WGS) entry which is preliminary data.</text>
</comment>
<dbReference type="EMBL" id="JBGNUJ010000004">
    <property type="protein sequence ID" value="KAL3960566.1"/>
    <property type="molecule type" value="Genomic_DNA"/>
</dbReference>
<evidence type="ECO:0000313" key="1">
    <source>
        <dbReference type="EMBL" id="KAL3960566.1"/>
    </source>
</evidence>